<keyword evidence="1 4" id="KW-0238">DNA-binding</keyword>
<keyword evidence="5" id="KW-1185">Reference proteome</keyword>
<dbReference type="InterPro" id="IPR010982">
    <property type="entry name" value="Lambda_DNA-bd_dom_sf"/>
</dbReference>
<sequence>MNFSKQLKMYREREGYSQEELAQKIYVTRQSISKWENDHTYPDIHNLIALSTLFDVTLDELVKGDVEKMKKSIDREKMDKLTWRMLIFMILTAVSIVPFVEKWGWYGFGISMGFWAIAMIAALKIEKMKKDKDIKTYAEIVAFVEGNDIEAVRKKRDFLNKVIIVLVFSFVFSVITIISKFVWLLLS</sequence>
<dbReference type="RefSeq" id="WP_092649252.1">
    <property type="nucleotide sequence ID" value="NZ_FOHA01000001.1"/>
</dbReference>
<evidence type="ECO:0000313" key="4">
    <source>
        <dbReference type="EMBL" id="SER50870.1"/>
    </source>
</evidence>
<dbReference type="Pfam" id="PF01381">
    <property type="entry name" value="HTH_3"/>
    <property type="match status" value="1"/>
</dbReference>
<evidence type="ECO:0000259" key="3">
    <source>
        <dbReference type="PROSITE" id="PS50943"/>
    </source>
</evidence>
<feature type="transmembrane region" description="Helical" evidence="2">
    <location>
        <begin position="105"/>
        <end position="125"/>
    </location>
</feature>
<dbReference type="Proteomes" id="UP000198948">
    <property type="component" value="Unassembled WGS sequence"/>
</dbReference>
<protein>
    <submittedName>
        <fullName evidence="4">DNA-binding transcriptional regulator, XRE-family HTH domain</fullName>
    </submittedName>
</protein>
<keyword evidence="2" id="KW-0812">Transmembrane</keyword>
<evidence type="ECO:0000256" key="2">
    <source>
        <dbReference type="SAM" id="Phobius"/>
    </source>
</evidence>
<feature type="transmembrane region" description="Helical" evidence="2">
    <location>
        <begin position="81"/>
        <end position="99"/>
    </location>
</feature>
<feature type="transmembrane region" description="Helical" evidence="2">
    <location>
        <begin position="162"/>
        <end position="186"/>
    </location>
</feature>
<dbReference type="STRING" id="142588.SAMN04488559_10193"/>
<evidence type="ECO:0000313" key="5">
    <source>
        <dbReference type="Proteomes" id="UP000198948"/>
    </source>
</evidence>
<keyword evidence="2" id="KW-1133">Transmembrane helix</keyword>
<dbReference type="CDD" id="cd00093">
    <property type="entry name" value="HTH_XRE"/>
    <property type="match status" value="1"/>
</dbReference>
<feature type="domain" description="HTH cro/C1-type" evidence="3">
    <location>
        <begin position="7"/>
        <end position="61"/>
    </location>
</feature>
<dbReference type="OrthoDB" id="4427456at2"/>
<organism evidence="4 5">
    <name type="scientific">Isobaculum melis</name>
    <dbReference type="NCBI Taxonomy" id="142588"/>
    <lineage>
        <taxon>Bacteria</taxon>
        <taxon>Bacillati</taxon>
        <taxon>Bacillota</taxon>
        <taxon>Bacilli</taxon>
        <taxon>Lactobacillales</taxon>
        <taxon>Carnobacteriaceae</taxon>
        <taxon>Isobaculum</taxon>
    </lineage>
</organism>
<dbReference type="PANTHER" id="PTHR46558:SF15">
    <property type="entry name" value="HELIX-TURN-HELIX DOMAIN PROTEIN"/>
    <property type="match status" value="1"/>
</dbReference>
<dbReference type="AlphaFoldDB" id="A0A1H9PRY5"/>
<dbReference type="EMBL" id="FOHA01000001">
    <property type="protein sequence ID" value="SER50870.1"/>
    <property type="molecule type" value="Genomic_DNA"/>
</dbReference>
<dbReference type="GO" id="GO:0003677">
    <property type="term" value="F:DNA binding"/>
    <property type="evidence" value="ECO:0007669"/>
    <property type="project" value="UniProtKB-KW"/>
</dbReference>
<dbReference type="Gene3D" id="1.10.260.40">
    <property type="entry name" value="lambda repressor-like DNA-binding domains"/>
    <property type="match status" value="1"/>
</dbReference>
<dbReference type="InterPro" id="IPR001387">
    <property type="entry name" value="Cro/C1-type_HTH"/>
</dbReference>
<proteinExistence type="predicted"/>
<keyword evidence="2" id="KW-0472">Membrane</keyword>
<evidence type="ECO:0000256" key="1">
    <source>
        <dbReference type="ARBA" id="ARBA00023125"/>
    </source>
</evidence>
<gene>
    <name evidence="4" type="ORF">SAMN04488559_10193</name>
</gene>
<dbReference type="SUPFAM" id="SSF47413">
    <property type="entry name" value="lambda repressor-like DNA-binding domains"/>
    <property type="match status" value="1"/>
</dbReference>
<reference evidence="4 5" key="1">
    <citation type="submission" date="2016-10" db="EMBL/GenBank/DDBJ databases">
        <authorList>
            <person name="de Groot N.N."/>
        </authorList>
    </citation>
    <scope>NUCLEOTIDE SEQUENCE [LARGE SCALE GENOMIC DNA]</scope>
    <source>
        <strain evidence="4 5">DSM 13760</strain>
    </source>
</reference>
<dbReference type="PANTHER" id="PTHR46558">
    <property type="entry name" value="TRACRIPTIONAL REGULATORY PROTEIN-RELATED-RELATED"/>
    <property type="match status" value="1"/>
</dbReference>
<accession>A0A1H9PRY5</accession>
<name>A0A1H9PRY5_9LACT</name>
<dbReference type="PROSITE" id="PS50943">
    <property type="entry name" value="HTH_CROC1"/>
    <property type="match status" value="1"/>
</dbReference>
<dbReference type="SMART" id="SM00530">
    <property type="entry name" value="HTH_XRE"/>
    <property type="match status" value="1"/>
</dbReference>